<gene>
    <name evidence="6" type="primary">rpsQ</name>
    <name evidence="8" type="ORF">CUN49_00195</name>
    <name evidence="9" type="ORF">CUN50_03385</name>
</gene>
<dbReference type="GO" id="GO:0003735">
    <property type="term" value="F:structural constituent of ribosome"/>
    <property type="evidence" value="ECO:0007669"/>
    <property type="project" value="UniProtKB-UniRule"/>
</dbReference>
<dbReference type="PROSITE" id="PS00056">
    <property type="entry name" value="RIBOSOMAL_S17"/>
    <property type="match status" value="1"/>
</dbReference>
<dbReference type="PRINTS" id="PR00973">
    <property type="entry name" value="RIBOSOMALS17"/>
</dbReference>
<keyword evidence="2 6" id="KW-0699">rRNA-binding</keyword>
<dbReference type="NCBIfam" id="NF004123">
    <property type="entry name" value="PRK05610.1"/>
    <property type="match status" value="1"/>
</dbReference>
<evidence type="ECO:0000256" key="5">
    <source>
        <dbReference type="ARBA" id="ARBA00023274"/>
    </source>
</evidence>
<evidence type="ECO:0000313" key="11">
    <source>
        <dbReference type="Proteomes" id="UP000229681"/>
    </source>
</evidence>
<evidence type="ECO:0000256" key="4">
    <source>
        <dbReference type="ARBA" id="ARBA00022980"/>
    </source>
</evidence>
<dbReference type="GO" id="GO:0006412">
    <property type="term" value="P:translation"/>
    <property type="evidence" value="ECO:0007669"/>
    <property type="project" value="UniProtKB-UniRule"/>
</dbReference>
<dbReference type="NCBIfam" id="TIGR03635">
    <property type="entry name" value="uS17_bact"/>
    <property type="match status" value="1"/>
</dbReference>
<name>A0A2M8PIU3_9CHLR</name>
<proteinExistence type="inferred from homology"/>
<sequence length="96" mass="11176">MPNKRRRLIGRVSSAKMDKTIVVKVDVAKRHPIYDKVLHRTRKYYAHDEANQAQEGDLVQIVESRPLSRLKRWALERILERREAAQAIDAVEEGSN</sequence>
<evidence type="ECO:0000256" key="7">
    <source>
        <dbReference type="RuleBase" id="RU003872"/>
    </source>
</evidence>
<evidence type="ECO:0000313" key="9">
    <source>
        <dbReference type="EMBL" id="PJF42632.1"/>
    </source>
</evidence>
<comment type="subunit">
    <text evidence="6">Part of the 30S ribosomal subunit.</text>
</comment>
<dbReference type="Proteomes" id="UP000229681">
    <property type="component" value="Unassembled WGS sequence"/>
</dbReference>
<dbReference type="SUPFAM" id="SSF50249">
    <property type="entry name" value="Nucleic acid-binding proteins"/>
    <property type="match status" value="1"/>
</dbReference>
<dbReference type="InterPro" id="IPR019979">
    <property type="entry name" value="Ribosomal_uS17_CS"/>
</dbReference>
<dbReference type="InterPro" id="IPR012340">
    <property type="entry name" value="NA-bd_OB-fold"/>
</dbReference>
<dbReference type="HAMAP" id="MF_01345_B">
    <property type="entry name" value="Ribosomal_uS17_B"/>
    <property type="match status" value="1"/>
</dbReference>
<evidence type="ECO:0000256" key="3">
    <source>
        <dbReference type="ARBA" id="ARBA00022884"/>
    </source>
</evidence>
<comment type="caution">
    <text evidence="8">The sequence shown here is derived from an EMBL/GenBank/DDBJ whole genome shotgun (WGS) entry which is preliminary data.</text>
</comment>
<keyword evidence="5 6" id="KW-0687">Ribonucleoprotein</keyword>
<keyword evidence="3 6" id="KW-0694">RNA-binding</keyword>
<dbReference type="GO" id="GO:0022627">
    <property type="term" value="C:cytosolic small ribosomal subunit"/>
    <property type="evidence" value="ECO:0007669"/>
    <property type="project" value="UniProtKB-UniRule"/>
</dbReference>
<dbReference type="PANTHER" id="PTHR10744">
    <property type="entry name" value="40S RIBOSOMAL PROTEIN S11 FAMILY MEMBER"/>
    <property type="match status" value="1"/>
</dbReference>
<dbReference type="AlphaFoldDB" id="A0A2M8PIU3"/>
<comment type="similarity">
    <text evidence="1 6 7">Belongs to the universal ribosomal protein uS17 family.</text>
</comment>
<keyword evidence="4 6" id="KW-0689">Ribosomal protein</keyword>
<dbReference type="CDD" id="cd00364">
    <property type="entry name" value="Ribosomal_uS17"/>
    <property type="match status" value="1"/>
</dbReference>
<evidence type="ECO:0000313" key="8">
    <source>
        <dbReference type="EMBL" id="PJF37474.1"/>
    </source>
</evidence>
<dbReference type="GO" id="GO:0019843">
    <property type="term" value="F:rRNA binding"/>
    <property type="evidence" value="ECO:0007669"/>
    <property type="project" value="UniProtKB-UniRule"/>
</dbReference>
<dbReference type="EMBL" id="PGTM01000001">
    <property type="protein sequence ID" value="PJF37474.1"/>
    <property type="molecule type" value="Genomic_DNA"/>
</dbReference>
<dbReference type="InterPro" id="IPR019984">
    <property type="entry name" value="Ribosomal_uS17_bact/chlr"/>
</dbReference>
<dbReference type="EMBL" id="PGTL01000012">
    <property type="protein sequence ID" value="PJF42632.1"/>
    <property type="molecule type" value="Genomic_DNA"/>
</dbReference>
<dbReference type="PANTHER" id="PTHR10744:SF1">
    <property type="entry name" value="SMALL RIBOSOMAL SUBUNIT PROTEIN US17M"/>
    <property type="match status" value="1"/>
</dbReference>
<protein>
    <recommendedName>
        <fullName evidence="6">Small ribosomal subunit protein uS17</fullName>
    </recommendedName>
</protein>
<comment type="function">
    <text evidence="6">One of the primary rRNA binding proteins, it binds specifically to the 5'-end of 16S ribosomal RNA.</text>
</comment>
<evidence type="ECO:0000256" key="1">
    <source>
        <dbReference type="ARBA" id="ARBA00010254"/>
    </source>
</evidence>
<evidence type="ECO:0000256" key="2">
    <source>
        <dbReference type="ARBA" id="ARBA00022730"/>
    </source>
</evidence>
<dbReference type="Proteomes" id="UP000228947">
    <property type="component" value="Unassembled WGS sequence"/>
</dbReference>
<organism evidence="8 11">
    <name type="scientific">Candidatus Thermofonsia Clade 1 bacterium</name>
    <dbReference type="NCBI Taxonomy" id="2364210"/>
    <lineage>
        <taxon>Bacteria</taxon>
        <taxon>Bacillati</taxon>
        <taxon>Chloroflexota</taxon>
        <taxon>Candidatus Thermofontia</taxon>
        <taxon>Candidatus Thermofonsia Clade 1</taxon>
    </lineage>
</organism>
<evidence type="ECO:0000256" key="6">
    <source>
        <dbReference type="HAMAP-Rule" id="MF_01345"/>
    </source>
</evidence>
<dbReference type="Gene3D" id="2.40.50.140">
    <property type="entry name" value="Nucleic acid-binding proteins"/>
    <property type="match status" value="1"/>
</dbReference>
<accession>A0A2M8PIU3</accession>
<dbReference type="Pfam" id="PF00366">
    <property type="entry name" value="Ribosomal_S17"/>
    <property type="match status" value="1"/>
</dbReference>
<reference evidence="10 11" key="1">
    <citation type="submission" date="2017-11" db="EMBL/GenBank/DDBJ databases">
        <title>Evolution of Phototrophy in the Chloroflexi Phylum Driven by Horizontal Gene Transfer.</title>
        <authorList>
            <person name="Ward L.M."/>
            <person name="Hemp J."/>
            <person name="Shih P.M."/>
            <person name="Mcglynn S.E."/>
            <person name="Fischer W."/>
        </authorList>
    </citation>
    <scope>NUCLEOTIDE SEQUENCE [LARGE SCALE GENOMIC DNA]</scope>
    <source>
        <strain evidence="9">CP1_1M</strain>
        <strain evidence="8">JP3_13</strain>
    </source>
</reference>
<evidence type="ECO:0000313" key="10">
    <source>
        <dbReference type="Proteomes" id="UP000228947"/>
    </source>
</evidence>
<dbReference type="InterPro" id="IPR000266">
    <property type="entry name" value="Ribosomal_uS17"/>
</dbReference>